<evidence type="ECO:0000256" key="8">
    <source>
        <dbReference type="ARBA" id="ARBA00022741"/>
    </source>
</evidence>
<dbReference type="FunFam" id="1.10.8.60:FF:000064">
    <property type="entry name" value="IQ motif containing with AAA domain 1"/>
    <property type="match status" value="1"/>
</dbReference>
<feature type="compositionally biased region" description="Basic and acidic residues" evidence="15">
    <location>
        <begin position="5495"/>
        <end position="5515"/>
    </location>
</feature>
<feature type="domain" description="Fibronectin type-III" evidence="20">
    <location>
        <begin position="7206"/>
        <end position="7297"/>
    </location>
</feature>
<feature type="region of interest" description="Disordered" evidence="15">
    <location>
        <begin position="5416"/>
        <end position="5444"/>
    </location>
</feature>
<dbReference type="InterPro" id="IPR003598">
    <property type="entry name" value="Ig_sub2"/>
</dbReference>
<feature type="domain" description="Ig-like" evidence="19">
    <location>
        <begin position="4807"/>
        <end position="4891"/>
    </location>
</feature>
<dbReference type="GO" id="GO:0005085">
    <property type="term" value="F:guanyl-nucleotide exchange factor activity"/>
    <property type="evidence" value="ECO:0007669"/>
    <property type="project" value="InterPro"/>
</dbReference>
<evidence type="ECO:0000259" key="16">
    <source>
        <dbReference type="PROSITE" id="PS50003"/>
    </source>
</evidence>
<keyword evidence="11" id="KW-1015">Disulfide bond</keyword>
<feature type="region of interest" description="Disordered" evidence="15">
    <location>
        <begin position="804"/>
        <end position="845"/>
    </location>
</feature>
<dbReference type="SMART" id="SM00325">
    <property type="entry name" value="RhoGEF"/>
    <property type="match status" value="1"/>
</dbReference>
<feature type="domain" description="DH" evidence="17">
    <location>
        <begin position="5663"/>
        <end position="5845"/>
    </location>
</feature>
<feature type="domain" description="Ig-like" evidence="19">
    <location>
        <begin position="4629"/>
        <end position="4720"/>
    </location>
</feature>
<dbReference type="InterPro" id="IPR000048">
    <property type="entry name" value="IQ_motif_EF-hand-BS"/>
</dbReference>
<keyword evidence="13" id="KW-0393">Immunoglobulin domain</keyword>
<dbReference type="PROSITE" id="PS50096">
    <property type="entry name" value="IQ"/>
    <property type="match status" value="1"/>
</dbReference>
<dbReference type="CDD" id="cd20971">
    <property type="entry name" value="IgI_1_Titin-A168_like"/>
    <property type="match status" value="1"/>
</dbReference>
<feature type="domain" description="Ig-like" evidence="19">
    <location>
        <begin position="3739"/>
        <end position="3823"/>
    </location>
</feature>
<dbReference type="Gene3D" id="1.10.510.10">
    <property type="entry name" value="Transferase(Phosphotransferase) domain 1"/>
    <property type="match status" value="2"/>
</dbReference>
<dbReference type="PROSITE" id="PS00107">
    <property type="entry name" value="PROTEIN_KINASE_ATP"/>
    <property type="match status" value="1"/>
</dbReference>
<feature type="region of interest" description="Disordered" evidence="15">
    <location>
        <begin position="5477"/>
        <end position="5523"/>
    </location>
</feature>
<evidence type="ECO:0000256" key="6">
    <source>
        <dbReference type="ARBA" id="ARBA00022679"/>
    </source>
</evidence>
<evidence type="ECO:0000259" key="19">
    <source>
        <dbReference type="PROSITE" id="PS50835"/>
    </source>
</evidence>
<feature type="domain" description="Ig-like" evidence="19">
    <location>
        <begin position="2201"/>
        <end position="2273"/>
    </location>
</feature>
<evidence type="ECO:0000256" key="7">
    <source>
        <dbReference type="ARBA" id="ARBA00022737"/>
    </source>
</evidence>
<reference evidence="21 22" key="1">
    <citation type="journal article" date="2019" name="Genome Biol. Evol.">
        <title>Whole-Genome Sequencing of the Giant Devil Catfish, Bagarius yarrelli.</title>
        <authorList>
            <person name="Jiang W."/>
            <person name="Lv Y."/>
            <person name="Cheng L."/>
            <person name="Yang K."/>
            <person name="Chao B."/>
            <person name="Wang X."/>
            <person name="Li Y."/>
            <person name="Pan X."/>
            <person name="You X."/>
            <person name="Zhang Y."/>
            <person name="Yang J."/>
            <person name="Li J."/>
            <person name="Zhang X."/>
            <person name="Liu S."/>
            <person name="Sun C."/>
            <person name="Yang J."/>
            <person name="Shi Q."/>
        </authorList>
    </citation>
    <scope>NUCLEOTIDE SEQUENCE [LARGE SCALE GENOMIC DNA]</scope>
    <source>
        <strain evidence="21">JWS20170419001</strain>
        <tissue evidence="21">Muscle</tissue>
    </source>
</reference>
<evidence type="ECO:0000256" key="14">
    <source>
        <dbReference type="PROSITE-ProRule" id="PRU10141"/>
    </source>
</evidence>
<feature type="compositionally biased region" description="Basic and acidic residues" evidence="15">
    <location>
        <begin position="6776"/>
        <end position="6787"/>
    </location>
</feature>
<dbReference type="PANTHER" id="PTHR35971">
    <property type="entry name" value="SI:DKEY-31G6.6"/>
    <property type="match status" value="1"/>
</dbReference>
<feature type="compositionally biased region" description="Basic and acidic residues" evidence="15">
    <location>
        <begin position="6953"/>
        <end position="6968"/>
    </location>
</feature>
<keyword evidence="12" id="KW-0539">Nucleus</keyword>
<evidence type="ECO:0000256" key="15">
    <source>
        <dbReference type="SAM" id="MobiDB-lite"/>
    </source>
</evidence>
<feature type="domain" description="Ig-like" evidence="19">
    <location>
        <begin position="1404"/>
        <end position="1495"/>
    </location>
</feature>
<dbReference type="Pfam" id="PF22697">
    <property type="entry name" value="SOS1_NGEF_PH"/>
    <property type="match status" value="1"/>
</dbReference>
<evidence type="ECO:0000256" key="13">
    <source>
        <dbReference type="ARBA" id="ARBA00023319"/>
    </source>
</evidence>
<dbReference type="FunFam" id="2.60.40.10:FF:000707">
    <property type="entry name" value="Obscurin, cytoskeletal calmodulin and titin-interacting RhoGEF"/>
    <property type="match status" value="7"/>
</dbReference>
<dbReference type="CDD" id="cd00096">
    <property type="entry name" value="Ig"/>
    <property type="match status" value="10"/>
</dbReference>
<dbReference type="InterPro" id="IPR017441">
    <property type="entry name" value="Protein_kinase_ATP_BS"/>
</dbReference>
<feature type="domain" description="Ig-like" evidence="19">
    <location>
        <begin position="4273"/>
        <end position="4357"/>
    </location>
</feature>
<feature type="region of interest" description="Disordered" evidence="15">
    <location>
        <begin position="4991"/>
        <end position="5012"/>
    </location>
</feature>
<feature type="domain" description="Ig-like" evidence="19">
    <location>
        <begin position="3917"/>
        <end position="4001"/>
    </location>
</feature>
<feature type="compositionally biased region" description="Basic and acidic residues" evidence="15">
    <location>
        <begin position="812"/>
        <end position="837"/>
    </location>
</feature>
<sequence length="7630" mass="860522">MWRDVEEVAAAVVREYLNRKGLKKTIACMDQELPRTNRSINNRSELCRVLHLESLYKKNKENPTRRPVKKTAASPTVLNKNEEQDPTRTKPRLRSISTDTLHSRSEDGESTAAIRWMGQSEEVDRALKEIIFGSSTACFSDEWRCQNSFSSRPTLRYGIVQKKGGPCGVLAAVQAAVLQKLLFEESSSETLSERLSDAVRTKCLCDAVAGILWRAADRKNVTVAVNSGRSHFTPTGCYRSDGILEMITCVEVQSLDDLKLLIEQHIQQFESGPFGCVLLFVSAVLSRTIARVRGDMDVPTSTLIGAHGYCTQELVNLLLCGRAVSNVFDDEMKLDSGNGNFTLLKGIRERGDIGLLSLYEHYNICKTCQRHSVIHMDTSTQEKNPDFSLEEQVEKIPIRLKDYNQFHNMMLMLMLRRRVQAEADYSAVHIILSHILHYLETIWRTVCKHTYNKLWTEAHEELSDLLIQELPTEPPRPERDRVVFFQRLAALYVRYVRIFKQLEEAYDQMVQPQKRRLIRDVLDAVIGRVLELKNEMVEKEYSEYHYLDDIIQDLKLTPADLEIPIPKYFISERRKLLQERAAVLRRILGPKETVEKPTPPTARVLSLEEAVKIIQVSERARQGRLRTSILREIRREEERQKKTKDKDTEATEGKAAVKIQKVVKFSHVFHTKRYTREDFESCMKVWKGYTQRKRTKQEREEEMMYLGMSHLCPAVVLAEDKKSERRSRQVEHEEDYQKALVSILESLRDTEGPDMKEIMKDQIRQWFIECHDATGSFPEYPNVEEGGSAVLFANKTPEQLMEELAAQEEEDDPKKLKEKEAKKGKEKDKEKKEKGKGEEEDSGLKLLPSEFLPELQKAHKMFTEVWQNRDESRNYSQRHDAELIKEEKRKELEAELRLQVDELMRQELANWKSAVEGGDYSYLGTTLRQTDIEPMPSLSDVRQVIALYAVLPLGVGKKMLVHAICQETGANLFDLSPLNLVGKYPGKSGLQMMLHMVFKVARLMQPSVVWIGNAEKMFYKKIPKEEKELDPKRLKKDLPKILKSIKGEDRILIIGTTNNPHNADLKTLCKLYTKIILIPRPDYASRFVIWKELIQQNGGILTSALDLSSLAKISDGYTQGHMVRVVKGVLTERRIQQFDKRPLTTAEFVTPLARIDPVFQDEEEALKSWYAKTPLGKKRARVALGLDGEEDVAPKGGKNDKKKGKKSGDGDPGNRHEPVRDTTTSPWHVIRGLEDVTLCEKEAWTFEVILSHAYVRGTWTRNGLLIKSKPTCRIATQGKKHTLALTRVSLVDQGLISFQAEGVETSANLTVTARDIQILQHLQDVSVMERESVTFVCKVNLEDLDGKWFKNGSRIKAGDNASIRQEGKIHSLTFKIIKPDDSGEITFTAERVSSTAMLRVTELPVQIVKHLRVKTAMYRHRALLECQVSRANAEVTWYKQNREIATSGKYNVISEGFYRQLTIEEVGTSDEDTFICDAGDDKTSCRLYVEEQAISIVRGLSPVEVMEPKEARFKLETGIKAERAPKWTLNGELLSSSPEVRIEREGTSHRLTFTNTNSSMCGIVQFSLGKSRSSAQLTVTERPLVVTQPISDVEVKENCLVTLRLVRWFKGRTLLQDSSKYTMRQEKNLVEMTITGVKTADAGEYRCVAGGAESRGRINVEVKRLKIIRHLEFVEVEDEGTAVFSCELNHEAPSVQWLLNERVIYVNHINKIQNSGKVYTLILKRLTPQESRVTFKTVGISESTVLRVKEKPVVFLKSLENVVAEERGKVCLQCEVSKPTVTPVWRKDGMVVNSSEKHEILQLGKSLSLIVHKLRKDDAGEYSCDIGTSQTKAKVVVHDLYITIVKRLRTISLFEGDYCSFDCTLSHDIIDEPSWTLNGQLVVSNGRFQIANQGCKYAINIQEVMITDAGELVFTIKELSCRTMLFVKEKPVRVFRDMLSVKAVPGEDPEISCEITKPEVAIKWLKNGRLIKSNSKYEMIQKGYSVALIIHNATVMDSGEYCCEADGIATRARLEVRDFQHTFAKELRDVTAEEKNMVVLECETKSPATKVTWLKGMVVLESGQKYLMLKKGVILSLTIFSLEKNDSDLYTCDVGTMQSRAVLTVQRQKVLILDELEDVECLEGDTSIFKCRICPSDFTEVKWYLDETLLYTNDLNEIQMIHGGYHTLTIKQLARKDTGTISFEAGDKRSYASLLVRERRPTIIKPLEDIEAFEGGSLILACRTDGCLMWNSSSYFMARSGNEVRLTIREVKDTDAGVYECNAGSVSTKATVTVKAVHAEFTKQLHGQEVEEGSSVTLSCEFSVPGVQYLWRKGAETLRPGEKYLFKQKQNYLSLTIHNVNLEDSGTYTCICRNQRTMATVIVQAIPITFIKELKSQESEEGMTVTLRCELSKAGVPVEWIRNEEVLSPGKKYQMRQIVSIQELVIKNPVPEDSGTYSCVCTDQRTNATIKIKGWSSFKTFCQFVIINRRRLTKNVLPLAQPITFKKKLKPQVIEEGNSVSLICEVSKPGLPVEWRKGQELLKSGEKYRMRQRNCVLELKIFNLICEDSEVYSCSCGNAQTSARLTVSKQPVSFTENLTNMVAEEGKTLTLRCELSKAGVPVEWWNGEKLLQPGQKYQMRERDATHELIICDTVPEDSGVYRCISGNQKTKAMVKIVGVAATFKQNLKNQEAVEGGSVVLRCELSKAGVPVEWWKGEERLTPGGRYQMKQDGKVAEMEIANVLPNDAGVYSCNAGNLNSSAEVKITAHPVTFKRELQDQVCKEEDLAVFSCELSKPGAPVEWRKGRVVLKPGEKYKMRLDGRLTKLEISNLEESDSGHYTCKTKDTQSTAELTVQGKMRKVQEPVHPATFKNLLKNQEAQEGNSISLQCELSKAGVQVEWWKGDELLRTGERYQLRKKDTTAELLIRKAQPEDSEVYRCVCGEQSTEAHIKVNALPITFKQELQNQEAEEGNNIILRCELSKPGAQVEWWRGEELLEPGDKYQMRQMATKMELVIRKVVPGDSGVYTCVCPDQKSNAIVQIKALPVVFKQNLRNQETVEGKNLTLRCELSKPGALVKWWKSQEELSGGEKYHIKTEGKTAEMVIRNVLCEDAGVYSCTIGNQRTTSEVKVRALPVTFKRELQNEVSKEGGTATFNCELSKPGAPVDWRKGRVILKAGDKYEVKQDGKLATLVIHNVEESDGGYYSCKTKDSESTAELTVQVPSIIFKVKLKNQEVEEESDVRLHCELSKAGIPVQWKKGEKILWSGLKYQMVHQDTTVELFINKAMPEDSGVYSCICGDQTTKANINICATPVTFRQNLLNQEAPEGGIIVLHCELSKPGVPVQWWKGEEELSNDHKYKLKQDGIVAELHIRNVLPVDVGEYSCIIGDQRTTAEVNVRAAASVFFEKELQDQEAMEGNSVVFSCLLSSPNAPVAWKKGSQQIAQGDRFTIHQKGSTQELEIKKLRSEDAGVYTCSTRGKTTSAHLKVIERVRIVRELRDLTITAGEDAHFVCELSHSDVTGGVWWLDSTALQENEMNQMRCCGREHHLTLTMTTPEESGIVAFVVGEEWTSARLRVNSKPKVLIEEKLKDTVTFEGDTATLCCVTSDDCTSITWKRNNVTLLAGEKYEPRKEGKRNMLLIHRVEKEDTGVYMCDTGDMQSMAALTVRERSLFFREELQNQQVEEGETAFLRCELSKPGVLVQWKKGGALLRPGIKYKMMQEGCEVQLHISDLAVQDSGIYRCCVDNIETKASLSVKEQPLSFHEELQSMETEEGETAFLCCELSKPGVPVQWKKGTVLLRPGIKYEMKQNGCVLELRINNLKCEDSGVYRCCAGSLETKANILVKEQPLFFSEELQNQQLEEGETAFLCCELSKSGVMVQWKKGAVLLKPGDRNEFKQDGCKLQLKIHDVKGLDSGNYKCCAGGLVTTALVMVKEQPLFFHEELQNLERVEGETASLCCKVSKPGVSVQWKKGSVVLKPGNKYEMQQDDGEFQLKIHDLTIHDSGTYKCCTGGIVTSASLEVKEQQPFFLEELQCMQAMEGETASFFCELSKPGLPVLWKKGTTRLRPGEKYEIRQTGCKLKLKIHDLRHQDSGSYKCCAGSLETVASLEVKEATVFFHEELQNLELEEGGTALLYCKISKPGVAVQWKKGATLLRPGDKYNIINKGCDLQLQIHDLTCEDSGTYRCYADTTVTTAVVVVKEQPLFFYKELNNQDAQEGETILLCCELSKSGISVEWKKDTMLLKPGEKYEMKQEGCKLQLRIHDLKSSDSGSYKCCAGSLVSTASVVVKEKPLFFCKELQNLEVEEGKTISFCCEISKPGIAVQWKKGALLLKPGEKHEMEHEGCKHQLRIKDLKCSDSGAYKCCVGGLVTTASMVVKEKPLFFCKELQNLEVEEGTFALLFCELSKPGVEVQWRKGALLLKPGEKYEMKQDGCGLQLKIHDLKSSDSGSYKCCAGSLVSTASIVVKEKPLFFCKELQNLEVEEGKTISFCCEISKPGIAVQWKKGALLLKPGEKYGMEHEGCKHQLRIKDLKCSDSGAYKCCVGGLVTTASMVVKEKPLFFCKELQNLEVEEGTFALLFCELSKPGVEVQWRKGALLLKPGEKYKMKQDGCGLQLKIHDLKSSDSGSYKCCAGSLVSTASVVVKENPLIFCKELQNLEVEDSETALLCCELTKPGVAVQWKKDGLLLKPGEKYEMKQDGCELQLKIHDLKISDSGSYRCYAGSLVTSSAIVVKEKPLFFSKELQNLEVEEGKTVLLCCELSKPGVAVLWKKGALLLKPGEKYEMKQDGCKLHLKIHDLKSSDRGSYKCCAGNLVTTGSILIKEKPLLFCKQLQNLELEEGKTADFHCELSKPGISVQWKRETMLLRPGSKYEIRQDGCKHHLKIYNLKSQDTGSYKCCAGILVTSGSLTVTEHPLFFTKELESQQMEEGKTVMLCCKLSKPEVSVQWMKDAVLLSPGNKYEMKQNGCELQLKIYDLNTEDCGVYKCCASNVETTATVGVKALSVKPKDIPQVPPRVKGKRSQQCPILDGQNESPVTQRFANVIQEKCLDDQMDDSVKRTEDQIIEKTEIKSHEKIPMKDELVVDIKKSTPSSDDHVTVDQSNRAEKTAVLITADISSDQNQDNIKQEPVCREIIDQKNYTQGKIVPLAPPRQKINQPQFAPQGQGIVLTSNTEVNIIEPFGQGTTRGSSDTESQCLDFRSKMTKEKYTTRETLVRTKEETTELLIKPTLQQKADSAVHMGFTEQTNKRKIEEVPEPSTIQSEEKEKTQTRTEELVVGATKDKTFEKITRTCEVAESTTNTNQLKEYVQEPPGIDVSNMDETEMLEAAVKIQAAFKGYKARKDMRPVFKTVFKTQNVELSETISLECIIEGKPSVVRWLKDSTEIKSGKRHKISHHEDSRCLLVIDNATFNDAGIYTCEVANKFGTISYNGNVTVSHPKKPANKNAQEESPESTAGRDTGQFFNKNDDTLRLIYDLPTDDPYRKIQEKRKSLISVSSTSCPSDYDTAPDVDTDNLSKEKELEKTKPESLEEKKTISPQPQKISGQLKVNEGKSVIKTPSPKFPQSLKTTSNVESLSESDEDNEREETFDIYVAKVDCHPIGGNKETFILKEGQFVEVLDSVHPVKWLIRTKPSKTTPSRQGWLSPAYLEKKTKELFSLAQETETKDVSKLRRTLSKDEYKKTSSQLIKSLIDGENEFVREMNFFVEHHLQHVETSSKVPLTIHSQKEFIFRNIKDIASFHECCILTKLRQCTTDDDVAQCFVNYATDFEMYLQYITGQSQAEACIADKNTQHFFKQYANTAFAHLDTQVFNVSTYLERPLERLELYKSLFKELIRNKAKSGQSCCLLEDAFSIVSSMPWRAENLQHVSLIENYPAPLKGLGEPTRQGSFVVWEEAPGSKVSLRGHHRYVFLFKDCIVFCKTKRDLSTQSILYIFRNKMKLSDVEVKDTVEGDDRSWGIWHEHRGTIQKVTLQAHSVLTRLSWLRDLRDLQQRRKLPSWSTPCFKMLLIDSAVKLGQTLKLACSVTGVPKPVVTWYKDGIALKDDQHHIISEGNSGACYLVLTSVSMEDSGQYMCYAANPMGNASTLAKIVVDVPPSFTSRLQNIPLVLGKDVRLQCSAGCIPVPAVRWFKDGKQLKKSKKYRLDCDTQTGVLSLVIRDAEEIDVGQYECEIKNQMGSAKCKAQLYYTPPPATDSTKHQPQVTSDPPAAADSEGWSSALMKNFFQMFFQTGPSNQSPHSSSEAQAKQEFDGRQLNIPEDQHEETSMSRAEDNNYIGPPVVQVDMEDLCVWPGQPATFSVVITGQPIPEIRWLKDDVELVCGEQIAMKQSGARFSLTLLSVQFTDCGTYTCTAHNSSGQASCHAHLTMETGPEEFVDEEEDEEEDRGMEVGRRRKLHAVYDVLEEIGRGTFGVVKRVSHRTSSEVFAAKFIPLKSSTRTRAFQERDLLSRLAHCRVTCLLDFFSTQRTLVLITEICSSHGFLEHLLLKGSVSEQEVRVYVQQILEGVGYIHSMNILHLDIKTDNILMVSPDGNDLKICDFGFCQEIDPSRDQYSVFGTPEFVAPEIVRQEPVTTSTDICLTGHCPFFGENDRATLLKVSEGLLCWHLPELTNLSEQAQDFLHALLQPDPKMRLSAPECLNCEWFQGSYEEEQLYAINTKSLKSFISRRKWQRSLTCLGSVLTLRPIPDLLNAPQSEVSITTLRDPRNTSSTSMSTGSSSEYDETDAWGYFQNVSQEEDEDTEEDGKEYYPYAYLSKRSSGPKRDEEDVIMDQELERRGALMIPVSEQSRDISLPSPELKEKERNEVEKVPSASPIPRGSLIKSNFYNSDEQLSPMSARHMMLRDKLQARKQDRVGRRMLRSSLSGRLNEPLIEYVEDSPEMESGLKQRRGSTFLSKSCSLDRGVSPVHPQFRTQWRSRSLDESTGILAASMEHRTLEDKDEYLEFNRNNRFLDEEEGEASEVPVNRASPCLSESQKESHVDDSQSHPGEEQTNTYIEQQSPSLLISRRHHRAYDESEEHLVIPSSGKASELSLTQDSEDEDMERVLRNLRQSPLHQHTQSTTMSRNSLALRRSSSAVPIRPAEVLQRHSSAPALELKPPSGKSKSGLIKIFRRKSWTSGPSCTQTQESEKQVEGGSVPRQSTPLLTLRKKMRASASSITKLFTKQSSTERKDEKPGPIVKNPVSPERTTVTSDFFPSAPFSESPKRKPKLFSLKVPTFKKSKGITGRPAKPDVVQLAGGGALVLWKPVESSDPVKYCIQYSLNGDEWNILSENVTDSCYIASALPSGPSYLFRVACISKTGPGPFSDPSPPAFMTMPIEESQIPLILKESTRSKVTVLEGLGSERSYSFLSEINRGRFSVVLQCEDSRGSQTLVAKLTPYRPQQRQMVLREYQMLFRLCHPNIVQLHAAILTPCCLVLIEELCSGRELLYNLAERDVYSELHVCELLRQLLSGVDYLHRCHIVHLDLRSDNLLVTERQVVKIVDLGSAQAFTPGHTLNIEHIKEMTESKVYIVLPKAPEILQGQGVGPATDIWALGVLAFIMLSADSPFHSELNWERDRNIRKGKIQFGRCYPGLSERAINFMRSTMNSKASERPSAAECLQNPWLREEQGEPSKHATSMFSFSTDKLRAFLKEREAKRDRARTKITLPFS</sequence>
<dbReference type="EMBL" id="VCAZ01000238">
    <property type="protein sequence ID" value="TTM04435.1"/>
    <property type="molecule type" value="Genomic_DNA"/>
</dbReference>
<evidence type="ECO:0000256" key="9">
    <source>
        <dbReference type="ARBA" id="ARBA00022777"/>
    </source>
</evidence>
<dbReference type="PROSITE" id="PS50011">
    <property type="entry name" value="PROTEIN_KINASE_DOM"/>
    <property type="match status" value="2"/>
</dbReference>
<dbReference type="FunFam" id="2.60.40.10:FF:000050">
    <property type="entry name" value="Titin isoform B"/>
    <property type="match status" value="2"/>
</dbReference>
<dbReference type="CDD" id="cd00063">
    <property type="entry name" value="FN3"/>
    <property type="match status" value="1"/>
</dbReference>
<keyword evidence="7" id="KW-0677">Repeat</keyword>
<feature type="compositionally biased region" description="Polar residues" evidence="15">
    <location>
        <begin position="7095"/>
        <end position="7105"/>
    </location>
</feature>
<evidence type="ECO:0000256" key="11">
    <source>
        <dbReference type="ARBA" id="ARBA00023157"/>
    </source>
</evidence>
<feature type="domain" description="Ig-like" evidence="19">
    <location>
        <begin position="4007"/>
        <end position="4095"/>
    </location>
</feature>
<dbReference type="InterPro" id="IPR027417">
    <property type="entry name" value="P-loop_NTPase"/>
</dbReference>
<dbReference type="SUPFAM" id="SSF49265">
    <property type="entry name" value="Fibronectin type III"/>
    <property type="match status" value="1"/>
</dbReference>
<feature type="domain" description="Ig-like" evidence="19">
    <location>
        <begin position="4729"/>
        <end position="4802"/>
    </location>
</feature>
<evidence type="ECO:0000256" key="3">
    <source>
        <dbReference type="ARBA" id="ARBA00006692"/>
    </source>
</evidence>
<feature type="compositionally biased region" description="Polar residues" evidence="15">
    <location>
        <begin position="6969"/>
        <end position="6982"/>
    </location>
</feature>
<keyword evidence="22" id="KW-1185">Reference proteome</keyword>
<feature type="domain" description="Ig-like" evidence="19">
    <location>
        <begin position="4540"/>
        <end position="4624"/>
    </location>
</feature>
<feature type="domain" description="Ig-like" evidence="19">
    <location>
        <begin position="3114"/>
        <end position="3198"/>
    </location>
</feature>
<dbReference type="GO" id="GO:0005737">
    <property type="term" value="C:cytoplasm"/>
    <property type="evidence" value="ECO:0007669"/>
    <property type="project" value="UniProtKB-SubCell"/>
</dbReference>
<keyword evidence="6" id="KW-0808">Transferase</keyword>
<dbReference type="SMART" id="SM00233">
    <property type="entry name" value="PH"/>
    <property type="match status" value="1"/>
</dbReference>
<dbReference type="PROSITE" id="PS50003">
    <property type="entry name" value="PH_DOMAIN"/>
    <property type="match status" value="1"/>
</dbReference>
<feature type="domain" description="Ig-like" evidence="19">
    <location>
        <begin position="4100"/>
        <end position="4178"/>
    </location>
</feature>
<feature type="domain" description="Ig-like" evidence="19">
    <location>
        <begin position="2571"/>
        <end position="2654"/>
    </location>
</feature>
<evidence type="ECO:0000259" key="20">
    <source>
        <dbReference type="PROSITE" id="PS50853"/>
    </source>
</evidence>
<dbReference type="InterPro" id="IPR000219">
    <property type="entry name" value="DH_dom"/>
</dbReference>
<dbReference type="InterPro" id="IPR011009">
    <property type="entry name" value="Kinase-like_dom_sf"/>
</dbReference>
<dbReference type="SUPFAM" id="SSF48726">
    <property type="entry name" value="Immunoglobulin"/>
    <property type="match status" value="46"/>
</dbReference>
<feature type="domain" description="Ig-like" evidence="19">
    <location>
        <begin position="3648"/>
        <end position="3734"/>
    </location>
</feature>
<feature type="domain" description="Ig-like" evidence="19">
    <location>
        <begin position="2478"/>
        <end position="2566"/>
    </location>
</feature>
<dbReference type="SUPFAM" id="SSF56112">
    <property type="entry name" value="Protein kinase-like (PK-like)"/>
    <property type="match status" value="2"/>
</dbReference>
<feature type="domain" description="Ig-like" evidence="19">
    <location>
        <begin position="3828"/>
        <end position="3900"/>
    </location>
</feature>
<dbReference type="Gene3D" id="2.60.40.10">
    <property type="entry name" value="Immunoglobulins"/>
    <property type="match status" value="47"/>
</dbReference>
<dbReference type="Pfam" id="PF26038">
    <property type="entry name" value="Dimer_MINDY4_N"/>
    <property type="match status" value="1"/>
</dbReference>
<dbReference type="SMART" id="SM00015">
    <property type="entry name" value="IQ"/>
    <property type="match status" value="1"/>
</dbReference>
<dbReference type="Pfam" id="PF00621">
    <property type="entry name" value="RhoGEF"/>
    <property type="match status" value="1"/>
</dbReference>
<feature type="compositionally biased region" description="Polar residues" evidence="15">
    <location>
        <begin position="7133"/>
        <end position="7145"/>
    </location>
</feature>
<dbReference type="GO" id="GO:0003007">
    <property type="term" value="P:heart morphogenesis"/>
    <property type="evidence" value="ECO:0007669"/>
    <property type="project" value="UniProtKB-ARBA"/>
</dbReference>
<feature type="domain" description="Ig-like" evidence="19">
    <location>
        <begin position="4362"/>
        <end position="4446"/>
    </location>
</feature>
<feature type="compositionally biased region" description="Low complexity" evidence="15">
    <location>
        <begin position="6687"/>
        <end position="6698"/>
    </location>
</feature>
<gene>
    <name evidence="21" type="ORF">Baya_15812</name>
</gene>
<evidence type="ECO:0000313" key="22">
    <source>
        <dbReference type="Proteomes" id="UP000319801"/>
    </source>
</evidence>
<protein>
    <submittedName>
        <fullName evidence="21">Obscurin</fullName>
    </submittedName>
</protein>
<feature type="compositionally biased region" description="Basic and acidic residues" evidence="15">
    <location>
        <begin position="1206"/>
        <end position="1220"/>
    </location>
</feature>
<dbReference type="InterPro" id="IPR007110">
    <property type="entry name" value="Ig-like_dom"/>
</dbReference>
<evidence type="ECO:0000256" key="4">
    <source>
        <dbReference type="ARBA" id="ARBA00022490"/>
    </source>
</evidence>
<feature type="domain" description="Protein kinase" evidence="18">
    <location>
        <begin position="6379"/>
        <end position="6623"/>
    </location>
</feature>
<dbReference type="InterPro" id="IPR003959">
    <property type="entry name" value="ATPase_AAA_core"/>
</dbReference>
<dbReference type="Pfam" id="PF13898">
    <property type="entry name" value="MINDY-3_4_CD"/>
    <property type="match status" value="1"/>
</dbReference>
<keyword evidence="9" id="KW-0418">Kinase</keyword>
<feature type="compositionally biased region" description="Polar residues" evidence="15">
    <location>
        <begin position="5546"/>
        <end position="5556"/>
    </location>
</feature>
<dbReference type="GO" id="GO:0005524">
    <property type="term" value="F:ATP binding"/>
    <property type="evidence" value="ECO:0007669"/>
    <property type="project" value="UniProtKB-UniRule"/>
</dbReference>
<dbReference type="InterPro" id="IPR011993">
    <property type="entry name" value="PH-like_dom_sf"/>
</dbReference>
<dbReference type="InterPro" id="IPR052385">
    <property type="entry name" value="Obscurin/Obscurin-like_Reg"/>
</dbReference>
<dbReference type="Pfam" id="PF00612">
    <property type="entry name" value="IQ"/>
    <property type="match status" value="1"/>
</dbReference>
<feature type="domain" description="Ig-like" evidence="19">
    <location>
        <begin position="1752"/>
        <end position="1836"/>
    </location>
</feature>
<name>A0A556VCP5_BAGYA</name>
<keyword evidence="10 14" id="KW-0067">ATP-binding</keyword>
<feature type="domain" description="Ig-like" evidence="19">
    <location>
        <begin position="1606"/>
        <end position="1659"/>
    </location>
</feature>
<dbReference type="Gene3D" id="1.20.900.10">
    <property type="entry name" value="Dbl homology (DH) domain"/>
    <property type="match status" value="1"/>
</dbReference>
<dbReference type="GO" id="GO:0005634">
    <property type="term" value="C:nucleus"/>
    <property type="evidence" value="ECO:0007669"/>
    <property type="project" value="UniProtKB-SubCell"/>
</dbReference>
<dbReference type="InterPro" id="IPR036179">
    <property type="entry name" value="Ig-like_dom_sf"/>
</dbReference>
<feature type="domain" description="Ig-like" evidence="19">
    <location>
        <begin position="2367"/>
        <end position="2451"/>
    </location>
</feature>
<feature type="domain" description="Ig-like" evidence="19">
    <location>
        <begin position="3381"/>
        <end position="3466"/>
    </location>
</feature>
<keyword evidence="8 14" id="KW-0547">Nucleotide-binding</keyword>
<feature type="domain" description="Ig-like" evidence="19">
    <location>
        <begin position="2021"/>
        <end position="2104"/>
    </location>
</feature>
<keyword evidence="5" id="KW-0597">Phosphoprotein</keyword>
<dbReference type="InterPro" id="IPR008266">
    <property type="entry name" value="Tyr_kinase_AS"/>
</dbReference>
<dbReference type="InterPro" id="IPR013783">
    <property type="entry name" value="Ig-like_fold"/>
</dbReference>
<feature type="domain" description="Ig-like" evidence="19">
    <location>
        <begin position="3025"/>
        <end position="3109"/>
    </location>
</feature>
<feature type="domain" description="Ig-like" evidence="19">
    <location>
        <begin position="3202"/>
        <end position="3287"/>
    </location>
</feature>
<dbReference type="GO" id="GO:0045989">
    <property type="term" value="P:positive regulation of striated muscle contraction"/>
    <property type="evidence" value="ECO:0007669"/>
    <property type="project" value="UniProtKB-ARBA"/>
</dbReference>
<dbReference type="PROSITE" id="PS00109">
    <property type="entry name" value="PROTEIN_KINASE_TYR"/>
    <property type="match status" value="1"/>
</dbReference>
<dbReference type="SMART" id="SM01174">
    <property type="entry name" value="DUF4205"/>
    <property type="match status" value="1"/>
</dbReference>
<feature type="domain" description="Ig-like" evidence="19">
    <location>
        <begin position="1314"/>
        <end position="1401"/>
    </location>
</feature>
<dbReference type="FunFam" id="2.60.40.10:FF:000107">
    <property type="entry name" value="Myosin, light chain kinase a"/>
    <property type="match status" value="2"/>
</dbReference>
<evidence type="ECO:0000313" key="21">
    <source>
        <dbReference type="EMBL" id="TTM04435.1"/>
    </source>
</evidence>
<dbReference type="PROSITE" id="PS50010">
    <property type="entry name" value="DH_2"/>
    <property type="match status" value="1"/>
</dbReference>
<evidence type="ECO:0000259" key="17">
    <source>
        <dbReference type="PROSITE" id="PS50010"/>
    </source>
</evidence>
<feature type="region of interest" description="Disordered" evidence="15">
    <location>
        <begin position="6170"/>
        <end position="6192"/>
    </location>
</feature>
<feature type="region of interest" description="Disordered" evidence="15">
    <location>
        <begin position="6933"/>
        <end position="7185"/>
    </location>
</feature>
<feature type="region of interest" description="Disordered" evidence="15">
    <location>
        <begin position="58"/>
        <end position="110"/>
    </location>
</feature>
<feature type="region of interest" description="Disordered" evidence="15">
    <location>
        <begin position="1186"/>
        <end position="1223"/>
    </location>
</feature>
<comment type="similarity">
    <text evidence="3">Belongs to the protein kinase superfamily. CAMK Ser/Thr protein kinase family.</text>
</comment>
<dbReference type="SUPFAM" id="SSF48065">
    <property type="entry name" value="DBL homology domain (DH-domain)"/>
    <property type="match status" value="1"/>
</dbReference>
<feature type="region of interest" description="Disordered" evidence="15">
    <location>
        <begin position="6679"/>
        <end position="6703"/>
    </location>
</feature>
<dbReference type="InterPro" id="IPR003961">
    <property type="entry name" value="FN3_dom"/>
</dbReference>
<feature type="domain" description="Ig-like" evidence="19">
    <location>
        <begin position="2847"/>
        <end position="2931"/>
    </location>
</feature>
<evidence type="ECO:0000256" key="12">
    <source>
        <dbReference type="ARBA" id="ARBA00023242"/>
    </source>
</evidence>
<feature type="domain" description="Ig-like" evidence="19">
    <location>
        <begin position="6076"/>
        <end position="6166"/>
    </location>
</feature>
<feature type="compositionally biased region" description="Low complexity" evidence="15">
    <location>
        <begin position="7043"/>
        <end position="7055"/>
    </location>
</feature>
<feature type="domain" description="Ig-like" evidence="19">
    <location>
        <begin position="2661"/>
        <end position="2746"/>
    </location>
</feature>
<feature type="domain" description="Protein kinase" evidence="18">
    <location>
        <begin position="7326"/>
        <end position="7585"/>
    </location>
</feature>
<feature type="domain" description="Ig-like" evidence="19">
    <location>
        <begin position="2279"/>
        <end position="2362"/>
    </location>
</feature>
<dbReference type="InterPro" id="IPR055251">
    <property type="entry name" value="SOS1_NGEF_PH"/>
</dbReference>
<dbReference type="GO" id="GO:0055013">
    <property type="term" value="P:cardiac muscle cell development"/>
    <property type="evidence" value="ECO:0007669"/>
    <property type="project" value="UniProtKB-ARBA"/>
</dbReference>
<feature type="domain" description="Ig-like" evidence="19">
    <location>
        <begin position="3292"/>
        <end position="3376"/>
    </location>
</feature>
<dbReference type="PROSITE" id="PS50853">
    <property type="entry name" value="FN3"/>
    <property type="match status" value="1"/>
</dbReference>
<dbReference type="GO" id="GO:0004672">
    <property type="term" value="F:protein kinase activity"/>
    <property type="evidence" value="ECO:0007669"/>
    <property type="project" value="InterPro"/>
</dbReference>
<dbReference type="SUPFAM" id="SSF52540">
    <property type="entry name" value="P-loop containing nucleoside triphosphate hydrolases"/>
    <property type="match status" value="1"/>
</dbReference>
<feature type="domain" description="Ig-like" evidence="19">
    <location>
        <begin position="4451"/>
        <end position="4535"/>
    </location>
</feature>
<keyword evidence="4" id="KW-0963">Cytoplasm</keyword>
<dbReference type="GO" id="GO:0060298">
    <property type="term" value="P:positive regulation of sarcomere organization"/>
    <property type="evidence" value="ECO:0007669"/>
    <property type="project" value="UniProtKB-ARBA"/>
</dbReference>
<dbReference type="Gene3D" id="3.30.200.20">
    <property type="entry name" value="Phosphorylase Kinase, domain 1"/>
    <property type="match status" value="2"/>
</dbReference>
<dbReference type="InterPro" id="IPR001849">
    <property type="entry name" value="PH_domain"/>
</dbReference>
<dbReference type="GO" id="GO:0016887">
    <property type="term" value="F:ATP hydrolysis activity"/>
    <property type="evidence" value="ECO:0007669"/>
    <property type="project" value="InterPro"/>
</dbReference>
<dbReference type="InterPro" id="IPR000719">
    <property type="entry name" value="Prot_kinase_dom"/>
</dbReference>
<dbReference type="InterPro" id="IPR036116">
    <property type="entry name" value="FN3_sf"/>
</dbReference>
<dbReference type="OrthoDB" id="2570713at2759"/>
<feature type="domain" description="Ig-like" evidence="19">
    <location>
        <begin position="2936"/>
        <end position="3019"/>
    </location>
</feature>
<dbReference type="InterPro" id="IPR059022">
    <property type="entry name" value="MINDY4_N"/>
</dbReference>
<feature type="domain" description="Ig-like" evidence="19">
    <location>
        <begin position="6257"/>
        <end position="6346"/>
    </location>
</feature>
<dbReference type="Gene3D" id="3.40.50.300">
    <property type="entry name" value="P-loop containing nucleotide triphosphate hydrolases"/>
    <property type="match status" value="1"/>
</dbReference>
<feature type="domain" description="PH" evidence="16">
    <location>
        <begin position="5863"/>
        <end position="5972"/>
    </location>
</feature>
<feature type="domain" description="Ig-like" evidence="19">
    <location>
        <begin position="1931"/>
        <end position="2015"/>
    </location>
</feature>
<feature type="domain" description="Ig-like" evidence="19">
    <location>
        <begin position="3560"/>
        <end position="3645"/>
    </location>
</feature>
<dbReference type="InterPro" id="IPR013098">
    <property type="entry name" value="Ig_I-set"/>
</dbReference>
<comment type="subcellular location">
    <subcellularLocation>
        <location evidence="2">Cytoplasm</location>
    </subcellularLocation>
    <subcellularLocation>
        <location evidence="1">Nucleus</location>
    </subcellularLocation>
</comment>
<evidence type="ECO:0000256" key="5">
    <source>
        <dbReference type="ARBA" id="ARBA00022553"/>
    </source>
</evidence>
<accession>A0A556VCP5</accession>
<evidence type="ECO:0000259" key="18">
    <source>
        <dbReference type="PROSITE" id="PS50011"/>
    </source>
</evidence>
<feature type="domain" description="Ig-like" evidence="19">
    <location>
        <begin position="2749"/>
        <end position="2833"/>
    </location>
</feature>
<dbReference type="Gene3D" id="2.30.30.40">
    <property type="entry name" value="SH3 Domains"/>
    <property type="match status" value="1"/>
</dbReference>
<dbReference type="Pfam" id="PF00004">
    <property type="entry name" value="AAA"/>
    <property type="match status" value="1"/>
</dbReference>
<dbReference type="PROSITE" id="PS50835">
    <property type="entry name" value="IG_LIKE"/>
    <property type="match status" value="40"/>
</dbReference>
<dbReference type="InterPro" id="IPR025257">
    <property type="entry name" value="MINDY-3/4_CD"/>
</dbReference>
<dbReference type="InterPro" id="IPR008271">
    <property type="entry name" value="Ser/Thr_kinase_AS"/>
</dbReference>
<proteinExistence type="inferred from homology"/>
<dbReference type="InterPro" id="IPR035899">
    <property type="entry name" value="DBL_dom_sf"/>
</dbReference>
<evidence type="ECO:0000256" key="10">
    <source>
        <dbReference type="ARBA" id="ARBA00022840"/>
    </source>
</evidence>
<dbReference type="SMART" id="SM00409">
    <property type="entry name" value="IG"/>
    <property type="match status" value="44"/>
</dbReference>
<feature type="domain" description="Ig-like" evidence="19">
    <location>
        <begin position="4896"/>
        <end position="4985"/>
    </location>
</feature>
<evidence type="ECO:0000256" key="1">
    <source>
        <dbReference type="ARBA" id="ARBA00004123"/>
    </source>
</evidence>
<feature type="region of interest" description="Disordered" evidence="15">
    <location>
        <begin position="5535"/>
        <end position="5564"/>
    </location>
</feature>
<dbReference type="FunFam" id="2.60.40.10:FF:000425">
    <property type="entry name" value="Myosin light chain kinase"/>
    <property type="match status" value="2"/>
</dbReference>
<dbReference type="SUPFAM" id="SSF50729">
    <property type="entry name" value="PH domain-like"/>
    <property type="match status" value="1"/>
</dbReference>
<dbReference type="Gene3D" id="2.30.29.30">
    <property type="entry name" value="Pleckstrin-homology domain (PH domain)/Phosphotyrosine-binding domain (PTB)"/>
    <property type="match status" value="1"/>
</dbReference>
<feature type="domain" description="Ig-like" evidence="19">
    <location>
        <begin position="5982"/>
        <end position="6071"/>
    </location>
</feature>
<feature type="compositionally biased region" description="Polar residues" evidence="15">
    <location>
        <begin position="7028"/>
        <end position="7042"/>
    </location>
</feature>
<dbReference type="InterPro" id="IPR013106">
    <property type="entry name" value="Ig_V-set"/>
</dbReference>
<dbReference type="InterPro" id="IPR003599">
    <property type="entry name" value="Ig_sub"/>
</dbReference>
<organism evidence="21 22">
    <name type="scientific">Bagarius yarrelli</name>
    <name type="common">Goonch</name>
    <name type="synonym">Bagrus yarrelli</name>
    <dbReference type="NCBI Taxonomy" id="175774"/>
    <lineage>
        <taxon>Eukaryota</taxon>
        <taxon>Metazoa</taxon>
        <taxon>Chordata</taxon>
        <taxon>Craniata</taxon>
        <taxon>Vertebrata</taxon>
        <taxon>Euteleostomi</taxon>
        <taxon>Actinopterygii</taxon>
        <taxon>Neopterygii</taxon>
        <taxon>Teleostei</taxon>
        <taxon>Ostariophysi</taxon>
        <taxon>Siluriformes</taxon>
        <taxon>Sisoridae</taxon>
        <taxon>Sisorinae</taxon>
        <taxon>Bagarius</taxon>
    </lineage>
</organism>
<dbReference type="Proteomes" id="UP000319801">
    <property type="component" value="Unassembled WGS sequence"/>
</dbReference>
<dbReference type="Pfam" id="PF00069">
    <property type="entry name" value="Pkinase"/>
    <property type="match status" value="2"/>
</dbReference>
<dbReference type="FunFam" id="2.60.40.10:FF:000214">
    <property type="entry name" value="titin isoform X1"/>
    <property type="match status" value="1"/>
</dbReference>
<feature type="domain" description="Ig-like" evidence="19">
    <location>
        <begin position="5327"/>
        <end position="5417"/>
    </location>
</feature>
<dbReference type="SMART" id="SM00408">
    <property type="entry name" value="IGc2"/>
    <property type="match status" value="38"/>
</dbReference>
<dbReference type="CDD" id="cd23767">
    <property type="entry name" value="IQCD"/>
    <property type="match status" value="1"/>
</dbReference>
<dbReference type="SMART" id="SM00406">
    <property type="entry name" value="IGv"/>
    <property type="match status" value="13"/>
</dbReference>
<feature type="domain" description="Ig-like" evidence="19">
    <location>
        <begin position="4184"/>
        <end position="4268"/>
    </location>
</feature>
<feature type="region of interest" description="Disordered" evidence="15">
    <location>
        <begin position="6772"/>
        <end position="6793"/>
    </location>
</feature>
<dbReference type="SMART" id="SM00220">
    <property type="entry name" value="S_TKc"/>
    <property type="match status" value="2"/>
</dbReference>
<evidence type="ECO:0000256" key="2">
    <source>
        <dbReference type="ARBA" id="ARBA00004496"/>
    </source>
</evidence>
<feature type="binding site" evidence="14">
    <location>
        <position position="6413"/>
    </location>
    <ligand>
        <name>ATP</name>
        <dbReference type="ChEBI" id="CHEBI:30616"/>
    </ligand>
</feature>
<dbReference type="PANTHER" id="PTHR35971:SF5">
    <property type="entry name" value="OBSCURIN LIKE CYTOSKELETAL ADAPTOR 1"/>
    <property type="match status" value="1"/>
</dbReference>
<dbReference type="PROSITE" id="PS00108">
    <property type="entry name" value="PROTEIN_KINASE_ST"/>
    <property type="match status" value="1"/>
</dbReference>
<dbReference type="FunFam" id="2.60.40.10:FF:000228">
    <property type="entry name" value="obscurin isoform X4"/>
    <property type="match status" value="7"/>
</dbReference>
<dbReference type="Gene3D" id="1.10.8.60">
    <property type="match status" value="1"/>
</dbReference>
<comment type="caution">
    <text evidence="21">The sequence shown here is derived from an EMBL/GenBank/DDBJ whole genome shotgun (WGS) entry which is preliminary data.</text>
</comment>
<dbReference type="Pfam" id="PF07679">
    <property type="entry name" value="I-set"/>
    <property type="match status" value="40"/>
</dbReference>